<evidence type="ECO:0000313" key="1">
    <source>
        <dbReference type="EMBL" id="KGB25103.1"/>
    </source>
</evidence>
<dbReference type="Proteomes" id="UP000029448">
    <property type="component" value="Unassembled WGS sequence"/>
</dbReference>
<dbReference type="EMBL" id="JOKM01000021">
    <property type="protein sequence ID" value="KGB25103.1"/>
    <property type="molecule type" value="Genomic_DNA"/>
</dbReference>
<reference evidence="1 2" key="1">
    <citation type="submission" date="2014-06" db="EMBL/GenBank/DDBJ databases">
        <title>Functional and comparative genomic analyses of the Drosophila gut microbiota identify candidate symbiosis factors.</title>
        <authorList>
            <person name="Newell P.D."/>
            <person name="Chaston J.M."/>
            <person name="Douglas A.E."/>
        </authorList>
    </citation>
    <scope>NUCLEOTIDE SEQUENCE [LARGE SCALE GENOMIC DNA]</scope>
    <source>
        <strain evidence="1 2">DmCS_006</strain>
    </source>
</reference>
<dbReference type="STRING" id="104102.AtDm6_0784"/>
<dbReference type="AlphaFoldDB" id="A0A095B8J7"/>
<gene>
    <name evidence="1" type="ORF">AtDm6_0784</name>
</gene>
<sequence>MMSGQPTEHFEKNMVSKPAMHEAQFTTAQFPKEWGGFFCNTNDRSAGESKII</sequence>
<accession>A0A095B8J7</accession>
<evidence type="ECO:0000313" key="2">
    <source>
        <dbReference type="Proteomes" id="UP000029448"/>
    </source>
</evidence>
<name>A0A095B8J7_9PROT</name>
<comment type="caution">
    <text evidence="1">The sequence shown here is derived from an EMBL/GenBank/DDBJ whole genome shotgun (WGS) entry which is preliminary data.</text>
</comment>
<dbReference type="PATRIC" id="fig|104102.7.peg.775"/>
<keyword evidence="2" id="KW-1185">Reference proteome</keyword>
<proteinExistence type="predicted"/>
<organism evidence="1 2">
    <name type="scientific">Acetobacter tropicalis</name>
    <dbReference type="NCBI Taxonomy" id="104102"/>
    <lineage>
        <taxon>Bacteria</taxon>
        <taxon>Pseudomonadati</taxon>
        <taxon>Pseudomonadota</taxon>
        <taxon>Alphaproteobacteria</taxon>
        <taxon>Acetobacterales</taxon>
        <taxon>Acetobacteraceae</taxon>
        <taxon>Acetobacter</taxon>
    </lineage>
</organism>
<protein>
    <submittedName>
        <fullName evidence="1">Uncharacterized protein</fullName>
    </submittedName>
</protein>